<dbReference type="AlphaFoldDB" id="A0A2I0VM39"/>
<reference evidence="1 2" key="2">
    <citation type="journal article" date="2017" name="Nature">
        <title>The Apostasia genome and the evolution of orchids.</title>
        <authorList>
            <person name="Zhang G.Q."/>
            <person name="Liu K.W."/>
            <person name="Li Z."/>
            <person name="Lohaus R."/>
            <person name="Hsiao Y.Y."/>
            <person name="Niu S.C."/>
            <person name="Wang J.Y."/>
            <person name="Lin Y.C."/>
            <person name="Xu Q."/>
            <person name="Chen L.J."/>
            <person name="Yoshida K."/>
            <person name="Fujiwara S."/>
            <person name="Wang Z.W."/>
            <person name="Zhang Y.Q."/>
            <person name="Mitsuda N."/>
            <person name="Wang M."/>
            <person name="Liu G.H."/>
            <person name="Pecoraro L."/>
            <person name="Huang H.X."/>
            <person name="Xiao X.J."/>
            <person name="Lin M."/>
            <person name="Wu X.Y."/>
            <person name="Wu W.L."/>
            <person name="Chen Y.Y."/>
            <person name="Chang S.B."/>
            <person name="Sakamoto S."/>
            <person name="Ohme-Takagi M."/>
            <person name="Yagi M."/>
            <person name="Zeng S.J."/>
            <person name="Shen C.Y."/>
            <person name="Yeh C.M."/>
            <person name="Luo Y.B."/>
            <person name="Tsai W.C."/>
            <person name="Van de Peer Y."/>
            <person name="Liu Z.J."/>
        </authorList>
    </citation>
    <scope>NUCLEOTIDE SEQUENCE [LARGE SCALE GENOMIC DNA]</scope>
    <source>
        <tissue evidence="1">The whole plant</tissue>
    </source>
</reference>
<dbReference type="Proteomes" id="UP000233837">
    <property type="component" value="Unassembled WGS sequence"/>
</dbReference>
<organism evidence="1 2">
    <name type="scientific">Dendrobium catenatum</name>
    <dbReference type="NCBI Taxonomy" id="906689"/>
    <lineage>
        <taxon>Eukaryota</taxon>
        <taxon>Viridiplantae</taxon>
        <taxon>Streptophyta</taxon>
        <taxon>Embryophyta</taxon>
        <taxon>Tracheophyta</taxon>
        <taxon>Spermatophyta</taxon>
        <taxon>Magnoliopsida</taxon>
        <taxon>Liliopsida</taxon>
        <taxon>Asparagales</taxon>
        <taxon>Orchidaceae</taxon>
        <taxon>Epidendroideae</taxon>
        <taxon>Malaxideae</taxon>
        <taxon>Dendrobiinae</taxon>
        <taxon>Dendrobium</taxon>
    </lineage>
</organism>
<dbReference type="EMBL" id="KZ503416">
    <property type="protein sequence ID" value="PKU64482.1"/>
    <property type="molecule type" value="Genomic_DNA"/>
</dbReference>
<accession>A0A2I0VM39</accession>
<keyword evidence="2" id="KW-1185">Reference proteome</keyword>
<sequence length="132" mass="15202">MAGIGGIFKDYRGRFILAFGKKLIHWDIAQLEMKATFTVKDYVKDWMLDFKGVIVESDNINAITYLQNSLKSNKCNLDNNSFKDSFFFNDFNKLVFYTNSSFHVLHSTHLHPEYDEVEGAEEEATSAPALIY</sequence>
<protein>
    <recommendedName>
        <fullName evidence="3">RNase H type-1 domain-containing protein</fullName>
    </recommendedName>
</protein>
<evidence type="ECO:0008006" key="3">
    <source>
        <dbReference type="Google" id="ProtNLM"/>
    </source>
</evidence>
<evidence type="ECO:0000313" key="2">
    <source>
        <dbReference type="Proteomes" id="UP000233837"/>
    </source>
</evidence>
<name>A0A2I0VM39_9ASPA</name>
<proteinExistence type="predicted"/>
<gene>
    <name evidence="1" type="ORF">MA16_Dca008405</name>
</gene>
<evidence type="ECO:0000313" key="1">
    <source>
        <dbReference type="EMBL" id="PKU64482.1"/>
    </source>
</evidence>
<reference evidence="1 2" key="1">
    <citation type="journal article" date="2016" name="Sci. Rep.">
        <title>The Dendrobium catenatum Lindl. genome sequence provides insights into polysaccharide synthase, floral development and adaptive evolution.</title>
        <authorList>
            <person name="Zhang G.Q."/>
            <person name="Xu Q."/>
            <person name="Bian C."/>
            <person name="Tsai W.C."/>
            <person name="Yeh C.M."/>
            <person name="Liu K.W."/>
            <person name="Yoshida K."/>
            <person name="Zhang L.S."/>
            <person name="Chang S.B."/>
            <person name="Chen F."/>
            <person name="Shi Y."/>
            <person name="Su Y.Y."/>
            <person name="Zhang Y.Q."/>
            <person name="Chen L.J."/>
            <person name="Yin Y."/>
            <person name="Lin M."/>
            <person name="Huang H."/>
            <person name="Deng H."/>
            <person name="Wang Z.W."/>
            <person name="Zhu S.L."/>
            <person name="Zhao X."/>
            <person name="Deng C."/>
            <person name="Niu S.C."/>
            <person name="Huang J."/>
            <person name="Wang M."/>
            <person name="Liu G.H."/>
            <person name="Yang H.J."/>
            <person name="Xiao X.J."/>
            <person name="Hsiao Y.Y."/>
            <person name="Wu W.L."/>
            <person name="Chen Y.Y."/>
            <person name="Mitsuda N."/>
            <person name="Ohme-Takagi M."/>
            <person name="Luo Y.B."/>
            <person name="Van de Peer Y."/>
            <person name="Liu Z.J."/>
        </authorList>
    </citation>
    <scope>NUCLEOTIDE SEQUENCE [LARGE SCALE GENOMIC DNA]</scope>
    <source>
        <tissue evidence="1">The whole plant</tissue>
    </source>
</reference>